<dbReference type="PANTHER" id="PTHR43396">
    <property type="entry name" value="FLAVOHEMOPROTEIN"/>
    <property type="match status" value="1"/>
</dbReference>
<dbReference type="Pfam" id="PF00175">
    <property type="entry name" value="NAD_binding_1"/>
    <property type="match status" value="1"/>
</dbReference>
<dbReference type="InterPro" id="IPR008333">
    <property type="entry name" value="Cbr1-like_FAD-bd_dom"/>
</dbReference>
<comment type="similarity">
    <text evidence="2">In the C-terminal section; belongs to the flavoprotein pyridine nucleotide cytochrome reductase family.</text>
</comment>
<dbReference type="GO" id="GO:0046872">
    <property type="term" value="F:metal ion binding"/>
    <property type="evidence" value="ECO:0007669"/>
    <property type="project" value="UniProtKB-KW"/>
</dbReference>
<dbReference type="Gene3D" id="2.40.30.10">
    <property type="entry name" value="Translation factors"/>
    <property type="match status" value="1"/>
</dbReference>
<evidence type="ECO:0000256" key="2">
    <source>
        <dbReference type="ARBA" id="ARBA00006401"/>
    </source>
</evidence>
<dbReference type="PRINTS" id="PR00410">
    <property type="entry name" value="PHEHYDRXLASE"/>
</dbReference>
<keyword evidence="4" id="KW-0216">Detoxification</keyword>
<dbReference type="EMBL" id="FZQB01000015">
    <property type="protein sequence ID" value="SNT76097.1"/>
    <property type="molecule type" value="Genomic_DNA"/>
</dbReference>
<dbReference type="PANTHER" id="PTHR43396:SF3">
    <property type="entry name" value="FLAVOHEMOPROTEIN"/>
    <property type="match status" value="1"/>
</dbReference>
<dbReference type="GO" id="GO:0019825">
    <property type="term" value="F:oxygen binding"/>
    <property type="evidence" value="ECO:0007669"/>
    <property type="project" value="InterPro"/>
</dbReference>
<dbReference type="GO" id="GO:0020037">
    <property type="term" value="F:heme binding"/>
    <property type="evidence" value="ECO:0007669"/>
    <property type="project" value="InterPro"/>
</dbReference>
<evidence type="ECO:0000256" key="8">
    <source>
        <dbReference type="ARBA" id="ARBA00022857"/>
    </source>
</evidence>
<keyword evidence="6 14" id="KW-0561">Oxygen transport</keyword>
<dbReference type="Gene3D" id="3.40.50.80">
    <property type="entry name" value="Nucleotide-binding domain of ferredoxin-NADP reductase (FNR) module"/>
    <property type="match status" value="1"/>
</dbReference>
<dbReference type="CDD" id="cd06184">
    <property type="entry name" value="flavohem_like_fad_nad_binding"/>
    <property type="match status" value="1"/>
</dbReference>
<comment type="catalytic activity">
    <reaction evidence="13">
        <text>2 nitric oxide + NADPH + 2 O2 = 2 nitrate + NADP(+) + H(+)</text>
        <dbReference type="Rhea" id="RHEA:19465"/>
        <dbReference type="ChEBI" id="CHEBI:15378"/>
        <dbReference type="ChEBI" id="CHEBI:15379"/>
        <dbReference type="ChEBI" id="CHEBI:16480"/>
        <dbReference type="ChEBI" id="CHEBI:17632"/>
        <dbReference type="ChEBI" id="CHEBI:57783"/>
        <dbReference type="ChEBI" id="CHEBI:58349"/>
        <dbReference type="EC" id="1.14.12.17"/>
    </reaction>
</comment>
<dbReference type="NCBIfam" id="NF009805">
    <property type="entry name" value="PRK13289.1"/>
    <property type="match status" value="1"/>
</dbReference>
<evidence type="ECO:0000256" key="5">
    <source>
        <dbReference type="ARBA" id="ARBA00022617"/>
    </source>
</evidence>
<gene>
    <name evidence="17" type="ORF">SAMN05444959_11551</name>
</gene>
<keyword evidence="17" id="KW-0560">Oxidoreductase</keyword>
<evidence type="ECO:0000313" key="17">
    <source>
        <dbReference type="EMBL" id="SNT76097.1"/>
    </source>
</evidence>
<reference evidence="17 18" key="1">
    <citation type="submission" date="2017-07" db="EMBL/GenBank/DDBJ databases">
        <authorList>
            <person name="Sun Z.S."/>
            <person name="Albrecht U."/>
            <person name="Echele G."/>
            <person name="Lee C.C."/>
        </authorList>
    </citation>
    <scope>NUCLEOTIDE SEQUENCE [LARGE SCALE GENOMIC DNA]</scope>
    <source>
        <strain evidence="17 18">DSM 14827</strain>
    </source>
</reference>
<dbReference type="InterPro" id="IPR000971">
    <property type="entry name" value="Globin"/>
</dbReference>
<dbReference type="GO" id="GO:0005344">
    <property type="term" value="F:oxygen carrier activity"/>
    <property type="evidence" value="ECO:0007669"/>
    <property type="project" value="UniProtKB-KW"/>
</dbReference>
<dbReference type="GO" id="GO:0071500">
    <property type="term" value="P:cellular response to nitrosative stress"/>
    <property type="evidence" value="ECO:0007669"/>
    <property type="project" value="TreeGrafter"/>
</dbReference>
<dbReference type="FunFam" id="1.10.490.10:FF:000003">
    <property type="entry name" value="Flavohemoprotein"/>
    <property type="match status" value="1"/>
</dbReference>
<organism evidence="17 18">
    <name type="scientific">Paracoccus seriniphilus</name>
    <dbReference type="NCBI Taxonomy" id="184748"/>
    <lineage>
        <taxon>Bacteria</taxon>
        <taxon>Pseudomonadati</taxon>
        <taxon>Pseudomonadota</taxon>
        <taxon>Alphaproteobacteria</taxon>
        <taxon>Rhodobacterales</taxon>
        <taxon>Paracoccaceae</taxon>
        <taxon>Paracoccus</taxon>
    </lineage>
</organism>
<keyword evidence="7" id="KW-0479">Metal-binding</keyword>
<evidence type="ECO:0000256" key="11">
    <source>
        <dbReference type="ARBA" id="ARBA00025094"/>
    </source>
</evidence>
<dbReference type="PROSITE" id="PS01033">
    <property type="entry name" value="GLOBIN"/>
    <property type="match status" value="1"/>
</dbReference>
<evidence type="ECO:0000256" key="7">
    <source>
        <dbReference type="ARBA" id="ARBA00022723"/>
    </source>
</evidence>
<evidence type="ECO:0000256" key="13">
    <source>
        <dbReference type="ARBA" id="ARBA00049433"/>
    </source>
</evidence>
<dbReference type="AlphaFoldDB" id="A0A239Q2C0"/>
<dbReference type="Gene3D" id="1.10.490.10">
    <property type="entry name" value="Globins"/>
    <property type="match status" value="1"/>
</dbReference>
<evidence type="ECO:0000256" key="1">
    <source>
        <dbReference type="ARBA" id="ARBA00001970"/>
    </source>
</evidence>
<keyword evidence="8" id="KW-0521">NADP</keyword>
<comment type="similarity">
    <text evidence="14">Belongs to the globin family.</text>
</comment>
<protein>
    <recommendedName>
        <fullName evidence="3">nitric oxide dioxygenase</fullName>
        <ecNumber evidence="3">1.14.12.17</ecNumber>
    </recommendedName>
</protein>
<evidence type="ECO:0000256" key="4">
    <source>
        <dbReference type="ARBA" id="ARBA00022575"/>
    </source>
</evidence>
<keyword evidence="10" id="KW-0520">NAD</keyword>
<feature type="domain" description="Globin" evidence="15">
    <location>
        <begin position="4"/>
        <end position="140"/>
    </location>
</feature>
<sequence>MSASLSPETVALVKATIPALEAHGPRITETMYRRLFRDPEIAALFNQANQKSGAQRFALANAVLAYAKHIDDLGALAPAVERMAQKHIGYAILPEHYPHVAKALLEAIAEELGDAATPEILTAWGEAYWMLAEILQGREAQIRREIMAQPGGWTDWRRFSVTERRVEAQDIMSFILRPQDGGKVVPHRPGQYLTLRFDEAGLAGVKRNYSISCAPNDEYYRITVKREPNGEASGFLHEHAQIGAVIEATPPAGDFHLPEQPERPVVLLSGGVGLTPMVSMLEQISARHGNLPTWYVHASRDARRHALDGQVRAAAQRHGKTQVATFYEDFAGEEHANPGRITLDWLRENTPLEEADIYLCGPKPFLRNFVSDLAGAGVPVDRIHYEFFGPADENLAA</sequence>
<name>A0A239Q2C0_9RHOB</name>
<keyword evidence="9" id="KW-0408">Iron</keyword>
<evidence type="ECO:0000256" key="10">
    <source>
        <dbReference type="ARBA" id="ARBA00023027"/>
    </source>
</evidence>
<keyword evidence="18" id="KW-1185">Reference proteome</keyword>
<dbReference type="InterPro" id="IPR017927">
    <property type="entry name" value="FAD-bd_FR_type"/>
</dbReference>
<evidence type="ECO:0000256" key="12">
    <source>
        <dbReference type="ARBA" id="ARBA00048649"/>
    </source>
</evidence>
<dbReference type="EC" id="1.14.12.17" evidence="3"/>
<keyword evidence="17" id="KW-0223">Dioxygenase</keyword>
<dbReference type="GO" id="GO:0046210">
    <property type="term" value="P:nitric oxide catabolic process"/>
    <property type="evidence" value="ECO:0007669"/>
    <property type="project" value="TreeGrafter"/>
</dbReference>
<dbReference type="GO" id="GO:0008941">
    <property type="term" value="F:nitric oxide dioxygenase NAD(P)H activity"/>
    <property type="evidence" value="ECO:0007669"/>
    <property type="project" value="UniProtKB-EC"/>
</dbReference>
<comment type="cofactor">
    <cofactor evidence="1">
        <name>heme b</name>
        <dbReference type="ChEBI" id="CHEBI:60344"/>
    </cofactor>
</comment>
<dbReference type="Proteomes" id="UP000198307">
    <property type="component" value="Unassembled WGS sequence"/>
</dbReference>
<evidence type="ECO:0000313" key="18">
    <source>
        <dbReference type="Proteomes" id="UP000198307"/>
    </source>
</evidence>
<proteinExistence type="inferred from homology"/>
<comment type="function">
    <text evidence="11">Is involved in NO detoxification in an aerobic process, termed nitric oxide dioxygenase (NOD) reaction that utilizes O(2) and NAD(P)H to convert NO to nitrate, which protects the bacterium from various noxious nitrogen compounds. Therefore, plays a central role in the inducible response to nitrosative stress.</text>
</comment>
<dbReference type="InterPro" id="IPR012292">
    <property type="entry name" value="Globin/Proto"/>
</dbReference>
<dbReference type="RefSeq" id="WP_089345427.1">
    <property type="nucleotide sequence ID" value="NZ_CP067129.1"/>
</dbReference>
<dbReference type="GO" id="GO:0009636">
    <property type="term" value="P:response to toxic substance"/>
    <property type="evidence" value="ECO:0007669"/>
    <property type="project" value="UniProtKB-KW"/>
</dbReference>
<keyword evidence="5 14" id="KW-0349">Heme</keyword>
<dbReference type="InterPro" id="IPR001433">
    <property type="entry name" value="OxRdtase_FAD/NAD-bd"/>
</dbReference>
<evidence type="ECO:0000256" key="3">
    <source>
        <dbReference type="ARBA" id="ARBA00012229"/>
    </source>
</evidence>
<dbReference type="InterPro" id="IPR039261">
    <property type="entry name" value="FNR_nucleotide-bd"/>
</dbReference>
<evidence type="ECO:0000259" key="15">
    <source>
        <dbReference type="PROSITE" id="PS01033"/>
    </source>
</evidence>
<dbReference type="PROSITE" id="PS51384">
    <property type="entry name" value="FAD_FR"/>
    <property type="match status" value="1"/>
</dbReference>
<evidence type="ECO:0000256" key="6">
    <source>
        <dbReference type="ARBA" id="ARBA00022621"/>
    </source>
</evidence>
<dbReference type="InterPro" id="IPR009050">
    <property type="entry name" value="Globin-like_sf"/>
</dbReference>
<dbReference type="GO" id="GO:0071949">
    <property type="term" value="F:FAD binding"/>
    <property type="evidence" value="ECO:0007669"/>
    <property type="project" value="TreeGrafter"/>
</dbReference>
<dbReference type="SUPFAM" id="SSF46458">
    <property type="entry name" value="Globin-like"/>
    <property type="match status" value="1"/>
</dbReference>
<feature type="domain" description="FAD-binding FR-type" evidence="16">
    <location>
        <begin position="154"/>
        <end position="258"/>
    </location>
</feature>
<evidence type="ECO:0000256" key="14">
    <source>
        <dbReference type="RuleBase" id="RU000356"/>
    </source>
</evidence>
<comment type="catalytic activity">
    <reaction evidence="12">
        <text>2 nitric oxide + NADH + 2 O2 = 2 nitrate + NAD(+) + H(+)</text>
        <dbReference type="Rhea" id="RHEA:19469"/>
        <dbReference type="ChEBI" id="CHEBI:15378"/>
        <dbReference type="ChEBI" id="CHEBI:15379"/>
        <dbReference type="ChEBI" id="CHEBI:16480"/>
        <dbReference type="ChEBI" id="CHEBI:17632"/>
        <dbReference type="ChEBI" id="CHEBI:57540"/>
        <dbReference type="ChEBI" id="CHEBI:57945"/>
        <dbReference type="EC" id="1.14.12.17"/>
    </reaction>
</comment>
<keyword evidence="14" id="KW-0813">Transport</keyword>
<evidence type="ECO:0000259" key="16">
    <source>
        <dbReference type="PROSITE" id="PS51384"/>
    </source>
</evidence>
<dbReference type="SUPFAM" id="SSF63380">
    <property type="entry name" value="Riboflavin synthase domain-like"/>
    <property type="match status" value="1"/>
</dbReference>
<dbReference type="SUPFAM" id="SSF52343">
    <property type="entry name" value="Ferredoxin reductase-like, C-terminal NADP-linked domain"/>
    <property type="match status" value="1"/>
</dbReference>
<dbReference type="InterPro" id="IPR017938">
    <property type="entry name" value="Riboflavin_synthase-like_b-brl"/>
</dbReference>
<accession>A0A239Q2C0</accession>
<evidence type="ECO:0000256" key="9">
    <source>
        <dbReference type="ARBA" id="ARBA00023004"/>
    </source>
</evidence>
<dbReference type="OrthoDB" id="9786134at2"/>
<dbReference type="Pfam" id="PF00042">
    <property type="entry name" value="Globin"/>
    <property type="match status" value="1"/>
</dbReference>
<dbReference type="Pfam" id="PF00970">
    <property type="entry name" value="FAD_binding_6"/>
    <property type="match status" value="1"/>
</dbReference>